<dbReference type="OrthoDB" id="3301819at2"/>
<feature type="transmembrane region" description="Helical" evidence="1">
    <location>
        <begin position="110"/>
        <end position="131"/>
    </location>
</feature>
<protein>
    <submittedName>
        <fullName evidence="2">Uncharacterized protein</fullName>
    </submittedName>
</protein>
<keyword evidence="1" id="KW-0472">Membrane</keyword>
<sequence length="193" mass="20877">MSIAIPSGLVHNGAGIPDLCSRHGESASVRKPVKFWSKPPAWSYLLIVFGALPFLIVTLILRKEVQAQAWPFCPQCVKLRKNRLIIGISLMALLPLSFVLAGVAGDAGPVLVMLAFFLAIAGLLVVTRGIYRILPWGFASRDGSTVDFPKAHPNFVAAAQAAHAQAMQQYAAWHASQQAAYAQQQAAYQPPQF</sequence>
<dbReference type="AlphaFoldDB" id="A0A238Z9A7"/>
<proteinExistence type="predicted"/>
<evidence type="ECO:0000313" key="2">
    <source>
        <dbReference type="EMBL" id="SNR79294.1"/>
    </source>
</evidence>
<keyword evidence="1" id="KW-1133">Transmembrane helix</keyword>
<dbReference type="EMBL" id="FZNR01000005">
    <property type="protein sequence ID" value="SNR79294.1"/>
    <property type="molecule type" value="Genomic_DNA"/>
</dbReference>
<evidence type="ECO:0000256" key="1">
    <source>
        <dbReference type="SAM" id="Phobius"/>
    </source>
</evidence>
<feature type="transmembrane region" description="Helical" evidence="1">
    <location>
        <begin position="41"/>
        <end position="61"/>
    </location>
</feature>
<gene>
    <name evidence="2" type="ORF">SAMN06264365_105499</name>
</gene>
<accession>A0A238Z9A7</accession>
<evidence type="ECO:0000313" key="3">
    <source>
        <dbReference type="Proteomes" id="UP000198415"/>
    </source>
</evidence>
<organism evidence="2 3">
    <name type="scientific">Actinoplanes regularis</name>
    <dbReference type="NCBI Taxonomy" id="52697"/>
    <lineage>
        <taxon>Bacteria</taxon>
        <taxon>Bacillati</taxon>
        <taxon>Actinomycetota</taxon>
        <taxon>Actinomycetes</taxon>
        <taxon>Micromonosporales</taxon>
        <taxon>Micromonosporaceae</taxon>
        <taxon>Actinoplanes</taxon>
    </lineage>
</organism>
<feature type="transmembrane region" description="Helical" evidence="1">
    <location>
        <begin position="82"/>
        <end position="104"/>
    </location>
</feature>
<name>A0A238Z9A7_9ACTN</name>
<reference evidence="2 3" key="1">
    <citation type="submission" date="2017-06" db="EMBL/GenBank/DDBJ databases">
        <authorList>
            <person name="Kim H.J."/>
            <person name="Triplett B.A."/>
        </authorList>
    </citation>
    <scope>NUCLEOTIDE SEQUENCE [LARGE SCALE GENOMIC DNA]</scope>
    <source>
        <strain evidence="2 3">DSM 43151</strain>
    </source>
</reference>
<dbReference type="RefSeq" id="WP_089294143.1">
    <property type="nucleotide sequence ID" value="NZ_BOMU01000035.1"/>
</dbReference>
<keyword evidence="1" id="KW-0812">Transmembrane</keyword>
<dbReference type="Proteomes" id="UP000198415">
    <property type="component" value="Unassembled WGS sequence"/>
</dbReference>
<keyword evidence="3" id="KW-1185">Reference proteome</keyword>